<dbReference type="PRINTS" id="PR00081">
    <property type="entry name" value="GDHRDH"/>
</dbReference>
<dbReference type="NCBIfam" id="NF004849">
    <property type="entry name" value="PRK06200.1"/>
    <property type="match status" value="1"/>
</dbReference>
<dbReference type="AlphaFoldDB" id="A0A1M6XKE1"/>
<dbReference type="InterPro" id="IPR036291">
    <property type="entry name" value="NAD(P)-bd_dom_sf"/>
</dbReference>
<dbReference type="GO" id="GO:0050664">
    <property type="term" value="F:oxidoreductase activity, acting on NAD(P)H, oxygen as acceptor"/>
    <property type="evidence" value="ECO:0007669"/>
    <property type="project" value="TreeGrafter"/>
</dbReference>
<keyword evidence="2" id="KW-0560">Oxidoreductase</keyword>
<accession>A0A1M6XKE1</accession>
<reference evidence="3 4" key="1">
    <citation type="submission" date="2016-11" db="EMBL/GenBank/DDBJ databases">
        <authorList>
            <person name="Jaros S."/>
            <person name="Januszkiewicz K."/>
            <person name="Wedrychowicz H."/>
        </authorList>
    </citation>
    <scope>NUCLEOTIDE SEQUENCE [LARGE SCALE GENOMIC DNA]</scope>
    <source>
        <strain evidence="3 4">DSM 43832</strain>
    </source>
</reference>
<keyword evidence="4" id="KW-1185">Reference proteome</keyword>
<dbReference type="Proteomes" id="UP000184363">
    <property type="component" value="Unassembled WGS sequence"/>
</dbReference>
<dbReference type="RefSeq" id="WP_073458874.1">
    <property type="nucleotide sequence ID" value="NZ_FRAP01000017.1"/>
</dbReference>
<dbReference type="Gene3D" id="3.40.50.720">
    <property type="entry name" value="NAD(P)-binding Rossmann-like Domain"/>
    <property type="match status" value="1"/>
</dbReference>
<protein>
    <submittedName>
        <fullName evidence="3">Phthalate 3,4-dihydrodiol dehydrogenase</fullName>
    </submittedName>
</protein>
<dbReference type="STRING" id="1848.SAMN05443637_11754"/>
<organism evidence="3 4">
    <name type="scientific">Pseudonocardia thermophila</name>
    <dbReference type="NCBI Taxonomy" id="1848"/>
    <lineage>
        <taxon>Bacteria</taxon>
        <taxon>Bacillati</taxon>
        <taxon>Actinomycetota</taxon>
        <taxon>Actinomycetes</taxon>
        <taxon>Pseudonocardiales</taxon>
        <taxon>Pseudonocardiaceae</taxon>
        <taxon>Pseudonocardia</taxon>
    </lineage>
</organism>
<evidence type="ECO:0000256" key="2">
    <source>
        <dbReference type="ARBA" id="ARBA00023002"/>
    </source>
</evidence>
<dbReference type="InterPro" id="IPR020904">
    <property type="entry name" value="Sc_DH/Rdtase_CS"/>
</dbReference>
<name>A0A1M6XKE1_PSETH</name>
<evidence type="ECO:0000313" key="4">
    <source>
        <dbReference type="Proteomes" id="UP000184363"/>
    </source>
</evidence>
<dbReference type="PROSITE" id="PS00061">
    <property type="entry name" value="ADH_SHORT"/>
    <property type="match status" value="1"/>
</dbReference>
<dbReference type="PANTHER" id="PTHR43008:SF4">
    <property type="entry name" value="CHAIN DEHYDROGENASE, PUTATIVE (AFU_ORTHOLOGUE AFUA_4G08710)-RELATED"/>
    <property type="match status" value="1"/>
</dbReference>
<dbReference type="Pfam" id="PF13561">
    <property type="entry name" value="adh_short_C2"/>
    <property type="match status" value="1"/>
</dbReference>
<evidence type="ECO:0000313" key="3">
    <source>
        <dbReference type="EMBL" id="SHL06472.1"/>
    </source>
</evidence>
<comment type="similarity">
    <text evidence="1">Belongs to the short-chain dehydrogenases/reductases (SDR) family.</text>
</comment>
<dbReference type="PANTHER" id="PTHR43008">
    <property type="entry name" value="BENZIL REDUCTASE"/>
    <property type="match status" value="1"/>
</dbReference>
<proteinExistence type="inferred from homology"/>
<dbReference type="OrthoDB" id="9803333at2"/>
<sequence length="258" mass="26248">MTVWLAGHRALVVGAGSGIGRAVVDAYLAEGAHVAVLERDHAKCAALRQAGIPTVQGDATTAEDCAAGVAAAVEAFGGLDGLVVCVGVFDQYLGVRDLPAAAVDAAFDEIFSVNVRSCLHAVRAAVAHLERSHGVITLTTSTSAHYPGRGGVLYVASKFAVRGLVTALAHELAPEVRVNAVAPGGTLGTDFRGARALGLGDVRLADTPGRAESMRARTPLAVALEPADHAGAYVYLASPRARGVTGTVLHSDGGMGVR</sequence>
<dbReference type="InterPro" id="IPR002347">
    <property type="entry name" value="SDR_fam"/>
</dbReference>
<gene>
    <name evidence="3" type="ORF">SAMN05443637_11754</name>
</gene>
<evidence type="ECO:0000256" key="1">
    <source>
        <dbReference type="ARBA" id="ARBA00006484"/>
    </source>
</evidence>
<dbReference type="EMBL" id="FRAP01000017">
    <property type="protein sequence ID" value="SHL06472.1"/>
    <property type="molecule type" value="Genomic_DNA"/>
</dbReference>
<dbReference type="SUPFAM" id="SSF51735">
    <property type="entry name" value="NAD(P)-binding Rossmann-fold domains"/>
    <property type="match status" value="1"/>
</dbReference>